<feature type="region of interest" description="Disordered" evidence="1">
    <location>
        <begin position="87"/>
        <end position="116"/>
    </location>
</feature>
<dbReference type="AlphaFoldDB" id="A0A1B6ESH1"/>
<dbReference type="EMBL" id="GECZ01028921">
    <property type="protein sequence ID" value="JAS40848.1"/>
    <property type="molecule type" value="Transcribed_RNA"/>
</dbReference>
<accession>A0A1B6ESH1</accession>
<feature type="non-terminal residue" evidence="2">
    <location>
        <position position="1"/>
    </location>
</feature>
<reference evidence="2" key="1">
    <citation type="submission" date="2015-11" db="EMBL/GenBank/DDBJ databases">
        <title>De novo transcriptome assembly of four potential Pierce s Disease insect vectors from Arizona vineyards.</title>
        <authorList>
            <person name="Tassone E.E."/>
        </authorList>
    </citation>
    <scope>NUCLEOTIDE SEQUENCE</scope>
</reference>
<proteinExistence type="predicted"/>
<evidence type="ECO:0000313" key="2">
    <source>
        <dbReference type="EMBL" id="JAS40848.1"/>
    </source>
</evidence>
<organism evidence="2">
    <name type="scientific">Cuerna arida</name>
    <dbReference type="NCBI Taxonomy" id="1464854"/>
    <lineage>
        <taxon>Eukaryota</taxon>
        <taxon>Metazoa</taxon>
        <taxon>Ecdysozoa</taxon>
        <taxon>Arthropoda</taxon>
        <taxon>Hexapoda</taxon>
        <taxon>Insecta</taxon>
        <taxon>Pterygota</taxon>
        <taxon>Neoptera</taxon>
        <taxon>Paraneoptera</taxon>
        <taxon>Hemiptera</taxon>
        <taxon>Auchenorrhyncha</taxon>
        <taxon>Membracoidea</taxon>
        <taxon>Cicadellidae</taxon>
        <taxon>Cicadellinae</taxon>
        <taxon>Proconiini</taxon>
        <taxon>Cuerna</taxon>
    </lineage>
</organism>
<gene>
    <name evidence="2" type="ORF">g.50415</name>
</gene>
<sequence>NEIGPRFKKNLLIASQSSMNDFELRPSAESMLFKSVPMKNTMSTSSNNSQIIMMDNLNLNFNRKPDQEIPLTPIIVPPIPISAVSQPVLSNAKNSKNEKGKQQKKEKGLNKNDVTKKAAALMNDYLSNNINE</sequence>
<feature type="compositionally biased region" description="Basic and acidic residues" evidence="1">
    <location>
        <begin position="95"/>
        <end position="116"/>
    </location>
</feature>
<evidence type="ECO:0000256" key="1">
    <source>
        <dbReference type="SAM" id="MobiDB-lite"/>
    </source>
</evidence>
<name>A0A1B6ESH1_9HEMI</name>
<protein>
    <submittedName>
        <fullName evidence="2">Uncharacterized protein</fullName>
    </submittedName>
</protein>
<feature type="non-terminal residue" evidence="2">
    <location>
        <position position="132"/>
    </location>
</feature>